<feature type="non-terminal residue" evidence="1">
    <location>
        <position position="1"/>
    </location>
</feature>
<dbReference type="EMBL" id="CAJNOW010002174">
    <property type="protein sequence ID" value="CAF1343123.1"/>
    <property type="molecule type" value="Genomic_DNA"/>
</dbReference>
<organism evidence="1 3">
    <name type="scientific">Rotaria magnacalcarata</name>
    <dbReference type="NCBI Taxonomy" id="392030"/>
    <lineage>
        <taxon>Eukaryota</taxon>
        <taxon>Metazoa</taxon>
        <taxon>Spiralia</taxon>
        <taxon>Gnathifera</taxon>
        <taxon>Rotifera</taxon>
        <taxon>Eurotatoria</taxon>
        <taxon>Bdelloidea</taxon>
        <taxon>Philodinida</taxon>
        <taxon>Philodinidae</taxon>
        <taxon>Rotaria</taxon>
    </lineage>
</organism>
<reference evidence="1" key="1">
    <citation type="submission" date="2021-02" db="EMBL/GenBank/DDBJ databases">
        <authorList>
            <person name="Nowell W R."/>
        </authorList>
    </citation>
    <scope>NUCLEOTIDE SEQUENCE</scope>
</reference>
<evidence type="ECO:0000313" key="3">
    <source>
        <dbReference type="Proteomes" id="UP000663834"/>
    </source>
</evidence>
<comment type="caution">
    <text evidence="1">The sequence shown here is derived from an EMBL/GenBank/DDBJ whole genome shotgun (WGS) entry which is preliminary data.</text>
</comment>
<gene>
    <name evidence="2" type="ORF">GIL414_LOCUS61443</name>
    <name evidence="1" type="ORF">KQP761_LOCUS6843</name>
</gene>
<name>A0A815GQ85_9BILA</name>
<sequence length="56" mass="5830">QNQFKFAATKPGAAELGTIVQLSALKLIHVDVVVVASVVVNSITGARIGKVKVMVI</sequence>
<dbReference type="AlphaFoldDB" id="A0A815GQ85"/>
<evidence type="ECO:0000313" key="2">
    <source>
        <dbReference type="EMBL" id="CAF5076362.1"/>
    </source>
</evidence>
<dbReference type="EMBL" id="CAJOBJ010241499">
    <property type="protein sequence ID" value="CAF5076362.1"/>
    <property type="molecule type" value="Genomic_DNA"/>
</dbReference>
<dbReference type="Proteomes" id="UP000681720">
    <property type="component" value="Unassembled WGS sequence"/>
</dbReference>
<protein>
    <submittedName>
        <fullName evidence="1">Uncharacterized protein</fullName>
    </submittedName>
</protein>
<proteinExistence type="predicted"/>
<dbReference type="Proteomes" id="UP000663834">
    <property type="component" value="Unassembled WGS sequence"/>
</dbReference>
<evidence type="ECO:0000313" key="1">
    <source>
        <dbReference type="EMBL" id="CAF1343123.1"/>
    </source>
</evidence>
<accession>A0A815GQ85</accession>